<keyword evidence="1" id="KW-1133">Transmembrane helix</keyword>
<keyword evidence="1" id="KW-0472">Membrane</keyword>
<reference evidence="2 3" key="1">
    <citation type="submission" date="2018-06" db="EMBL/GenBank/DDBJ databases">
        <title>Genomic Encyclopedia of Type Strains, Phase III (KMG-III): the genomes of soil and plant-associated and newly described type strains.</title>
        <authorList>
            <person name="Whitman W."/>
        </authorList>
    </citation>
    <scope>NUCLEOTIDE SEQUENCE [LARGE SCALE GENOMIC DNA]</scope>
    <source>
        <strain evidence="2 3">CGMCC 4.7090</strain>
    </source>
</reference>
<keyword evidence="3" id="KW-1185">Reference proteome</keyword>
<feature type="transmembrane region" description="Helical" evidence="1">
    <location>
        <begin position="38"/>
        <end position="57"/>
    </location>
</feature>
<dbReference type="EMBL" id="QLMJ01000011">
    <property type="protein sequence ID" value="RAK34500.1"/>
    <property type="molecule type" value="Genomic_DNA"/>
</dbReference>
<evidence type="ECO:0000313" key="2">
    <source>
        <dbReference type="EMBL" id="RAK34500.1"/>
    </source>
</evidence>
<keyword evidence="1" id="KW-0812">Transmembrane</keyword>
<dbReference type="Proteomes" id="UP000249341">
    <property type="component" value="Unassembled WGS sequence"/>
</dbReference>
<evidence type="ECO:0000256" key="1">
    <source>
        <dbReference type="SAM" id="Phobius"/>
    </source>
</evidence>
<accession>A0A327ZDN6</accession>
<sequence>MVHMSEWMREASSDAPPSGISVDGLIAGERRRRTRVRVGVGVGFVLVLSLVAFVPIFKGGGVSIQPASPVLACPTVDLKATPEPGPQQSHPAPRPSEACGAAAARLTGVLSTALRSDVPAFAWNTKRLQYETLVELPQGGKIQVRIIAGHEYPDRASSQCPEDADWDCSYTVTDDKTIVIVADTGTTFQAETYRKDGTGMLILATKEIMTRNQLVAVAGNPGLTLFP</sequence>
<evidence type="ECO:0000313" key="3">
    <source>
        <dbReference type="Proteomes" id="UP000249341"/>
    </source>
</evidence>
<proteinExistence type="predicted"/>
<dbReference type="AlphaFoldDB" id="A0A327ZDN6"/>
<gene>
    <name evidence="2" type="ORF">B0I29_11199</name>
</gene>
<name>A0A327ZDN6_9ACTN</name>
<comment type="caution">
    <text evidence="2">The sequence shown here is derived from an EMBL/GenBank/DDBJ whole genome shotgun (WGS) entry which is preliminary data.</text>
</comment>
<organism evidence="2 3">
    <name type="scientific">Actinoplanes lutulentus</name>
    <dbReference type="NCBI Taxonomy" id="1287878"/>
    <lineage>
        <taxon>Bacteria</taxon>
        <taxon>Bacillati</taxon>
        <taxon>Actinomycetota</taxon>
        <taxon>Actinomycetes</taxon>
        <taxon>Micromonosporales</taxon>
        <taxon>Micromonosporaceae</taxon>
        <taxon>Actinoplanes</taxon>
    </lineage>
</organism>
<protein>
    <submittedName>
        <fullName evidence="2">Uncharacterized protein</fullName>
    </submittedName>
</protein>